<dbReference type="Pfam" id="PF07734">
    <property type="entry name" value="FBA_1"/>
    <property type="match status" value="1"/>
</dbReference>
<dbReference type="InterPro" id="IPR050796">
    <property type="entry name" value="SCF_F-box_component"/>
</dbReference>
<dbReference type="InterPro" id="IPR017451">
    <property type="entry name" value="F-box-assoc_interact_dom"/>
</dbReference>
<dbReference type="SUPFAM" id="SSF50965">
    <property type="entry name" value="Galactose oxidase, central domain"/>
    <property type="match status" value="1"/>
</dbReference>
<dbReference type="EMBL" id="KI517408">
    <property type="protein sequence ID" value="ESQ49695.1"/>
    <property type="molecule type" value="Genomic_DNA"/>
</dbReference>
<accession>V4LGQ4</accession>
<sequence length="358" mass="41900">ERQLFFRQQWRDPDVLLINPIEWFDVGGVTKSEKNIIRRLTLNSSDVVKPLNLCPPPEDVHISNVAKYPCFDLICGSCDGMICYYNDYNRICVVNPTTRWSRSVPLARFQAVYVDMLRRNSWKGEDYSSTTTWDLGLGKDKFTNTYKLVWLYNSFELGLENVTTCEVFDFSTTNTWRYVTAAPCRIVYYKTPLYFDGSLHWFTDDYIMETKILSFDLHTEKFRVIAKAPFVEATYKQIIMCNLNNRLCVSQKKWPRQEIWSLDKSDMTWEKIYSLDLPTNSHWFSPDCVARVIPCVIPLMVIKDNNALLLFDARGDHPSLVIYDPELKSYDLYFTLDYRSHILLRTAISCTQSLISIV</sequence>
<evidence type="ECO:0000259" key="1">
    <source>
        <dbReference type="Pfam" id="PF07734"/>
    </source>
</evidence>
<dbReference type="InterPro" id="IPR006527">
    <property type="entry name" value="F-box-assoc_dom_typ1"/>
</dbReference>
<gene>
    <name evidence="2" type="ORF">EUTSA_v10021927mg</name>
</gene>
<organism evidence="2 3">
    <name type="scientific">Eutrema salsugineum</name>
    <name type="common">Saltwater cress</name>
    <name type="synonym">Sisymbrium salsugineum</name>
    <dbReference type="NCBI Taxonomy" id="72664"/>
    <lineage>
        <taxon>Eukaryota</taxon>
        <taxon>Viridiplantae</taxon>
        <taxon>Streptophyta</taxon>
        <taxon>Embryophyta</taxon>
        <taxon>Tracheophyta</taxon>
        <taxon>Spermatophyta</taxon>
        <taxon>Magnoliopsida</taxon>
        <taxon>eudicotyledons</taxon>
        <taxon>Gunneridae</taxon>
        <taxon>Pentapetalae</taxon>
        <taxon>rosids</taxon>
        <taxon>malvids</taxon>
        <taxon>Brassicales</taxon>
        <taxon>Brassicaceae</taxon>
        <taxon>Eutremeae</taxon>
        <taxon>Eutrema</taxon>
    </lineage>
</organism>
<name>V4LGQ4_EUTSA</name>
<dbReference type="PANTHER" id="PTHR31672">
    <property type="entry name" value="BNACNNG10540D PROTEIN"/>
    <property type="match status" value="1"/>
</dbReference>
<dbReference type="Gramene" id="ESQ49695">
    <property type="protein sequence ID" value="ESQ49695"/>
    <property type="gene ID" value="EUTSA_v10021927mg"/>
</dbReference>
<protein>
    <recommendedName>
        <fullName evidence="1">F-box associated beta-propeller type 1 domain-containing protein</fullName>
    </recommendedName>
</protein>
<keyword evidence="3" id="KW-1185">Reference proteome</keyword>
<proteinExistence type="predicted"/>
<dbReference type="KEGG" id="eus:EUTSA_v10021927mg"/>
<dbReference type="InterPro" id="IPR011043">
    <property type="entry name" value="Gal_Oxase/kelch_b-propeller"/>
</dbReference>
<feature type="domain" description="F-box associated beta-propeller type 1" evidence="1">
    <location>
        <begin position="77"/>
        <end position="323"/>
    </location>
</feature>
<dbReference type="NCBIfam" id="TIGR01640">
    <property type="entry name" value="F_box_assoc_1"/>
    <property type="match status" value="1"/>
</dbReference>
<reference evidence="2 3" key="1">
    <citation type="journal article" date="2013" name="Front. Plant Sci.">
        <title>The Reference Genome of the Halophytic Plant Eutrema salsugineum.</title>
        <authorList>
            <person name="Yang R."/>
            <person name="Jarvis D.E."/>
            <person name="Chen H."/>
            <person name="Beilstein M.A."/>
            <person name="Grimwood J."/>
            <person name="Jenkins J."/>
            <person name="Shu S."/>
            <person name="Prochnik S."/>
            <person name="Xin M."/>
            <person name="Ma C."/>
            <person name="Schmutz J."/>
            <person name="Wing R.A."/>
            <person name="Mitchell-Olds T."/>
            <person name="Schumaker K.S."/>
            <person name="Wang X."/>
        </authorList>
    </citation>
    <scope>NUCLEOTIDE SEQUENCE [LARGE SCALE GENOMIC DNA]</scope>
</reference>
<dbReference type="PANTHER" id="PTHR31672:SF13">
    <property type="entry name" value="F-BOX PROTEIN CPR30-LIKE"/>
    <property type="match status" value="1"/>
</dbReference>
<feature type="non-terminal residue" evidence="2">
    <location>
        <position position="1"/>
    </location>
</feature>
<dbReference type="OMA" id="NISIMNQ"/>
<evidence type="ECO:0000313" key="3">
    <source>
        <dbReference type="Proteomes" id="UP000030689"/>
    </source>
</evidence>
<evidence type="ECO:0000313" key="2">
    <source>
        <dbReference type="EMBL" id="ESQ49695.1"/>
    </source>
</evidence>
<dbReference type="AlphaFoldDB" id="V4LGQ4"/>
<dbReference type="Proteomes" id="UP000030689">
    <property type="component" value="Unassembled WGS sequence"/>
</dbReference>